<proteinExistence type="predicted"/>
<sequence length="130" mass="14160">PAPPSSSEPRSSGGITPAGKATTNAMCVKTASLCVAVVASTSASRWGDLRRTNEDSDTEDGYHHGSGGEGVQEIYIMHKDTAFEIYHISVAEGFTFFKRAFPALEHLTSVKQERLFKDFIAKFSMIDGYH</sequence>
<dbReference type="AlphaFoldDB" id="A0AAV5V1Q9"/>
<evidence type="ECO:0000313" key="3">
    <source>
        <dbReference type="Proteomes" id="UP001432322"/>
    </source>
</evidence>
<feature type="region of interest" description="Disordered" evidence="1">
    <location>
        <begin position="45"/>
        <end position="67"/>
    </location>
</feature>
<dbReference type="EMBL" id="BTSY01000002">
    <property type="protein sequence ID" value="GMT12978.1"/>
    <property type="molecule type" value="Genomic_DNA"/>
</dbReference>
<accession>A0AAV5V1Q9</accession>
<feature type="non-terminal residue" evidence="2">
    <location>
        <position position="130"/>
    </location>
</feature>
<reference evidence="2" key="1">
    <citation type="submission" date="2023-10" db="EMBL/GenBank/DDBJ databases">
        <title>Genome assembly of Pristionchus species.</title>
        <authorList>
            <person name="Yoshida K."/>
            <person name="Sommer R.J."/>
        </authorList>
    </citation>
    <scope>NUCLEOTIDE SEQUENCE</scope>
    <source>
        <strain evidence="2">RS5133</strain>
    </source>
</reference>
<organism evidence="2 3">
    <name type="scientific">Pristionchus fissidentatus</name>
    <dbReference type="NCBI Taxonomy" id="1538716"/>
    <lineage>
        <taxon>Eukaryota</taxon>
        <taxon>Metazoa</taxon>
        <taxon>Ecdysozoa</taxon>
        <taxon>Nematoda</taxon>
        <taxon>Chromadorea</taxon>
        <taxon>Rhabditida</taxon>
        <taxon>Rhabditina</taxon>
        <taxon>Diplogasteromorpha</taxon>
        <taxon>Diplogasteroidea</taxon>
        <taxon>Neodiplogasteridae</taxon>
        <taxon>Pristionchus</taxon>
    </lineage>
</organism>
<comment type="caution">
    <text evidence="2">The sequence shown here is derived from an EMBL/GenBank/DDBJ whole genome shotgun (WGS) entry which is preliminary data.</text>
</comment>
<gene>
    <name evidence="2" type="ORF">PFISCL1PPCAC_4275</name>
</gene>
<protein>
    <submittedName>
        <fullName evidence="2">Uncharacterized protein</fullName>
    </submittedName>
</protein>
<evidence type="ECO:0000256" key="1">
    <source>
        <dbReference type="SAM" id="MobiDB-lite"/>
    </source>
</evidence>
<dbReference type="Proteomes" id="UP001432322">
    <property type="component" value="Unassembled WGS sequence"/>
</dbReference>
<evidence type="ECO:0000313" key="2">
    <source>
        <dbReference type="EMBL" id="GMT12978.1"/>
    </source>
</evidence>
<keyword evidence="3" id="KW-1185">Reference proteome</keyword>
<name>A0AAV5V1Q9_9BILA</name>
<feature type="non-terminal residue" evidence="2">
    <location>
        <position position="1"/>
    </location>
</feature>